<reference evidence="4" key="1">
    <citation type="submission" date="2021-02" db="EMBL/GenBank/DDBJ databases">
        <authorList>
            <person name="Nowell W R."/>
        </authorList>
    </citation>
    <scope>NUCLEOTIDE SEQUENCE</scope>
</reference>
<comment type="caution">
    <text evidence="4">The sequence shown here is derived from an EMBL/GenBank/DDBJ whole genome shotgun (WGS) entry which is preliminary data.</text>
</comment>
<evidence type="ECO:0000313" key="12">
    <source>
        <dbReference type="Proteomes" id="UP000663845"/>
    </source>
</evidence>
<evidence type="ECO:0000313" key="4">
    <source>
        <dbReference type="EMBL" id="CAF0931902.1"/>
    </source>
</evidence>
<dbReference type="Proteomes" id="UP000663832">
    <property type="component" value="Unassembled WGS sequence"/>
</dbReference>
<evidence type="ECO:0000313" key="3">
    <source>
        <dbReference type="EMBL" id="CAF0803651.1"/>
    </source>
</evidence>
<evidence type="ECO:0000313" key="7">
    <source>
        <dbReference type="EMBL" id="CAF1143778.1"/>
    </source>
</evidence>
<dbReference type="EMBL" id="CAJNOE010000045">
    <property type="protein sequence ID" value="CAF0803651.1"/>
    <property type="molecule type" value="Genomic_DNA"/>
</dbReference>
<dbReference type="Proteomes" id="UP000663868">
    <property type="component" value="Unassembled WGS sequence"/>
</dbReference>
<evidence type="ECO:0000313" key="8">
    <source>
        <dbReference type="EMBL" id="CAF1241135.1"/>
    </source>
</evidence>
<dbReference type="EMBL" id="CAJOBB010000480">
    <property type="protein sequence ID" value="CAF3689072.1"/>
    <property type="molecule type" value="Genomic_DNA"/>
</dbReference>
<dbReference type="Proteomes" id="UP000663877">
    <property type="component" value="Unassembled WGS sequence"/>
</dbReference>
<dbReference type="Gene3D" id="3.40.50.720">
    <property type="entry name" value="NAD(P)-binding Rossmann-like Domain"/>
    <property type="match status" value="1"/>
</dbReference>
<gene>
    <name evidence="6" type="ORF">BJG266_LOCUS20553</name>
    <name evidence="3" type="ORF">IZO911_LOCUS7072</name>
    <name evidence="4" type="ORF">JYZ213_LOCUS12219</name>
    <name evidence="9" type="ORF">KXQ929_LOCUS10221</name>
    <name evidence="10" type="ORF">OKA104_LOCUS23180</name>
    <name evidence="7" type="ORF">QVE165_LOCUS22628</name>
    <name evidence="8" type="ORF">QVE165_LOCUS27980</name>
    <name evidence="5" type="ORF">VCS650_LOCUS14240</name>
</gene>
<evidence type="ECO:0000313" key="9">
    <source>
        <dbReference type="EMBL" id="CAF3689072.1"/>
    </source>
</evidence>
<dbReference type="EMBL" id="CAJNON010000118">
    <property type="protein sequence ID" value="CAF0991798.1"/>
    <property type="molecule type" value="Genomic_DNA"/>
</dbReference>
<dbReference type="AlphaFoldDB" id="A0A814BQD6"/>
<keyword evidence="11" id="KW-1185">Reference proteome</keyword>
<organism evidence="4 12">
    <name type="scientific">Adineta steineri</name>
    <dbReference type="NCBI Taxonomy" id="433720"/>
    <lineage>
        <taxon>Eukaryota</taxon>
        <taxon>Metazoa</taxon>
        <taxon>Spiralia</taxon>
        <taxon>Gnathifera</taxon>
        <taxon>Rotifera</taxon>
        <taxon>Eurotatoria</taxon>
        <taxon>Bdelloidea</taxon>
        <taxon>Adinetida</taxon>
        <taxon>Adinetidae</taxon>
        <taxon>Adineta</taxon>
    </lineage>
</organism>
<evidence type="ECO:0000313" key="11">
    <source>
        <dbReference type="Proteomes" id="UP000663832"/>
    </source>
</evidence>
<evidence type="ECO:0000313" key="6">
    <source>
        <dbReference type="EMBL" id="CAF1086374.1"/>
    </source>
</evidence>
<dbReference type="Proteomes" id="UP000663860">
    <property type="component" value="Unassembled WGS sequence"/>
</dbReference>
<sequence length="346" mass="39436">MKSILIMGANRVLGLGIVNELELLHLAKQHSNVIIPVQIDVNGDKSSYKAKNEAENKLGNSCGLNCLLSNAGELFDLAKEHSATIVPFQLGCIQKAVEQVEQRLNENDLHCLIINADITTKLRFSNIIRTDMMETYRPNVIESWKVTEIFLPLLEEYALHLQQRSIKQSSSTIYTNIKPGDSSIVQVFECLNGELEYEQDVPGEMIEQSEFITSESTVGQVRIFKNVRVKLWFECPTILDLNFMYKKKLHQLQAELCQHGLYYEAIFPFSTNPDGFDTYLSMIIIRPVVRTNLSFIQFIQADKTDLYSMNYISVCAKTFSLTYPIPFLDFCPKATSMDITNEPCFK</sequence>
<dbReference type="OrthoDB" id="10073437at2759"/>
<dbReference type="GO" id="GO:0016491">
    <property type="term" value="F:oxidoreductase activity"/>
    <property type="evidence" value="ECO:0007669"/>
    <property type="project" value="UniProtKB-KW"/>
</dbReference>
<evidence type="ECO:0000256" key="1">
    <source>
        <dbReference type="ARBA" id="ARBA00022857"/>
    </source>
</evidence>
<dbReference type="EMBL" id="CAJNOG010000094">
    <property type="protein sequence ID" value="CAF0931902.1"/>
    <property type="molecule type" value="Genomic_DNA"/>
</dbReference>
<keyword evidence="2" id="KW-0560">Oxidoreductase</keyword>
<accession>A0A814BQD6</accession>
<dbReference type="Proteomes" id="UP000663891">
    <property type="component" value="Unassembled WGS sequence"/>
</dbReference>
<evidence type="ECO:0000313" key="5">
    <source>
        <dbReference type="EMBL" id="CAF0991798.1"/>
    </source>
</evidence>
<dbReference type="PANTHER" id="PTHR43544">
    <property type="entry name" value="SHORT-CHAIN DEHYDROGENASE/REDUCTASE"/>
    <property type="match status" value="1"/>
</dbReference>
<evidence type="ECO:0000313" key="10">
    <source>
        <dbReference type="EMBL" id="CAF3881868.1"/>
    </source>
</evidence>
<dbReference type="EMBL" id="CAJNOI010000117">
    <property type="protein sequence ID" value="CAF1086374.1"/>
    <property type="molecule type" value="Genomic_DNA"/>
</dbReference>
<protein>
    <submittedName>
        <fullName evidence="4">Uncharacterized protein</fullName>
    </submittedName>
</protein>
<dbReference type="Proteomes" id="UP000663881">
    <property type="component" value="Unassembled WGS sequence"/>
</dbReference>
<keyword evidence="1" id="KW-0521">NADP</keyword>
<dbReference type="Proteomes" id="UP000663845">
    <property type="component" value="Unassembled WGS sequence"/>
</dbReference>
<dbReference type="PANTHER" id="PTHR43544:SF7">
    <property type="entry name" value="NADB-LER2"/>
    <property type="match status" value="1"/>
</dbReference>
<dbReference type="EMBL" id="CAJNOM010000150">
    <property type="protein sequence ID" value="CAF1143778.1"/>
    <property type="molecule type" value="Genomic_DNA"/>
</dbReference>
<name>A0A814BQD6_9BILA</name>
<dbReference type="InterPro" id="IPR036291">
    <property type="entry name" value="NAD(P)-bd_dom_sf"/>
</dbReference>
<proteinExistence type="predicted"/>
<dbReference type="EMBL" id="CAJOAY010001748">
    <property type="protein sequence ID" value="CAF3881868.1"/>
    <property type="molecule type" value="Genomic_DNA"/>
</dbReference>
<dbReference type="SUPFAM" id="SSF51735">
    <property type="entry name" value="NAD(P)-binding Rossmann-fold domains"/>
    <property type="match status" value="2"/>
</dbReference>
<dbReference type="InterPro" id="IPR051468">
    <property type="entry name" value="Fungal_SecMetab_SDRs"/>
</dbReference>
<dbReference type="EMBL" id="CAJNOM010000216">
    <property type="protein sequence ID" value="CAF1241135.1"/>
    <property type="molecule type" value="Genomic_DNA"/>
</dbReference>
<dbReference type="GO" id="GO:0005737">
    <property type="term" value="C:cytoplasm"/>
    <property type="evidence" value="ECO:0007669"/>
    <property type="project" value="TreeGrafter"/>
</dbReference>
<evidence type="ECO:0000256" key="2">
    <source>
        <dbReference type="ARBA" id="ARBA00023002"/>
    </source>
</evidence>